<dbReference type="Proteomes" id="UP001224781">
    <property type="component" value="Unassembled WGS sequence"/>
</dbReference>
<reference evidence="1 2" key="1">
    <citation type="submission" date="2023-07" db="EMBL/GenBank/DDBJ databases">
        <title>Functional and genomic diversity of the sorghum phyllosphere microbiome.</title>
        <authorList>
            <person name="Shade A."/>
        </authorList>
    </citation>
    <scope>NUCLEOTIDE SEQUENCE [LARGE SCALE GENOMIC DNA]</scope>
    <source>
        <strain evidence="1 2">SORGH_AS_1126</strain>
    </source>
</reference>
<sequence length="82" mass="9219">MPRKSVQWFCDNKDLKRMSESERSRHALIRSRMGPCPLPMRRVYTALAGGVPAGLLVHPVAIAVKDVEPGFRQANADQHPRL</sequence>
<protein>
    <submittedName>
        <fullName evidence="1">Uncharacterized protein</fullName>
    </submittedName>
</protein>
<proteinExistence type="predicted"/>
<evidence type="ECO:0000313" key="2">
    <source>
        <dbReference type="Proteomes" id="UP001224781"/>
    </source>
</evidence>
<keyword evidence="2" id="KW-1185">Reference proteome</keyword>
<comment type="caution">
    <text evidence="1">The sequence shown here is derived from an EMBL/GenBank/DDBJ whole genome shotgun (WGS) entry which is preliminary data.</text>
</comment>
<accession>A0ABU0UHK0</accession>
<organism evidence="1 2">
    <name type="scientific">Agrobacterium larrymoorei</name>
    <dbReference type="NCBI Taxonomy" id="160699"/>
    <lineage>
        <taxon>Bacteria</taxon>
        <taxon>Pseudomonadati</taxon>
        <taxon>Pseudomonadota</taxon>
        <taxon>Alphaproteobacteria</taxon>
        <taxon>Hyphomicrobiales</taxon>
        <taxon>Rhizobiaceae</taxon>
        <taxon>Rhizobium/Agrobacterium group</taxon>
        <taxon>Agrobacterium</taxon>
    </lineage>
</organism>
<gene>
    <name evidence="1" type="ORF">QE408_001544</name>
</gene>
<name>A0ABU0UHK0_9HYPH</name>
<evidence type="ECO:0000313" key="1">
    <source>
        <dbReference type="EMBL" id="MDQ1184422.1"/>
    </source>
</evidence>
<dbReference type="EMBL" id="JAUTBL010000001">
    <property type="protein sequence ID" value="MDQ1184422.1"/>
    <property type="molecule type" value="Genomic_DNA"/>
</dbReference>